<accession>I7MLE2</accession>
<dbReference type="KEGG" id="tet:TTHERM_00566900"/>
<gene>
    <name evidence="3" type="ORF">TTHERM_00566900</name>
</gene>
<dbReference type="EMBL" id="GG662556">
    <property type="protein sequence ID" value="EAS01846.1"/>
    <property type="molecule type" value="Genomic_DNA"/>
</dbReference>
<feature type="region of interest" description="Disordered" evidence="2">
    <location>
        <begin position="79"/>
        <end position="116"/>
    </location>
</feature>
<keyword evidence="4" id="KW-1185">Reference proteome</keyword>
<feature type="compositionally biased region" description="Low complexity" evidence="2">
    <location>
        <begin position="666"/>
        <end position="680"/>
    </location>
</feature>
<evidence type="ECO:0000256" key="2">
    <source>
        <dbReference type="SAM" id="MobiDB-lite"/>
    </source>
</evidence>
<dbReference type="AlphaFoldDB" id="I7MLE2"/>
<feature type="compositionally biased region" description="Low complexity" evidence="2">
    <location>
        <begin position="708"/>
        <end position="718"/>
    </location>
</feature>
<feature type="compositionally biased region" description="Polar residues" evidence="2">
    <location>
        <begin position="719"/>
        <end position="762"/>
    </location>
</feature>
<evidence type="ECO:0000256" key="1">
    <source>
        <dbReference type="SAM" id="Coils"/>
    </source>
</evidence>
<protein>
    <submittedName>
        <fullName evidence="3">Uncharacterized protein</fullName>
    </submittedName>
</protein>
<dbReference type="Proteomes" id="UP000009168">
    <property type="component" value="Unassembled WGS sequence"/>
</dbReference>
<dbReference type="GeneID" id="7844093"/>
<feature type="coiled-coil region" evidence="1">
    <location>
        <begin position="382"/>
        <end position="437"/>
    </location>
</feature>
<feature type="coiled-coil region" evidence="1">
    <location>
        <begin position="527"/>
        <end position="561"/>
    </location>
</feature>
<feature type="compositionally biased region" description="Low complexity" evidence="2">
    <location>
        <begin position="88"/>
        <end position="99"/>
    </location>
</feature>
<organism evidence="3 4">
    <name type="scientific">Tetrahymena thermophila (strain SB210)</name>
    <dbReference type="NCBI Taxonomy" id="312017"/>
    <lineage>
        <taxon>Eukaryota</taxon>
        <taxon>Sar</taxon>
        <taxon>Alveolata</taxon>
        <taxon>Ciliophora</taxon>
        <taxon>Intramacronucleata</taxon>
        <taxon>Oligohymenophorea</taxon>
        <taxon>Hymenostomatida</taxon>
        <taxon>Tetrahymenina</taxon>
        <taxon>Tetrahymenidae</taxon>
        <taxon>Tetrahymena</taxon>
    </lineage>
</organism>
<dbReference type="InParanoid" id="I7MLE2"/>
<keyword evidence="1" id="KW-0175">Coiled coil</keyword>
<name>I7MLE2_TETTS</name>
<proteinExistence type="predicted"/>
<dbReference type="RefSeq" id="XP_001022091.1">
    <property type="nucleotide sequence ID" value="XM_001022091.1"/>
</dbReference>
<reference evidence="4" key="1">
    <citation type="journal article" date="2006" name="PLoS Biol.">
        <title>Macronuclear genome sequence of the ciliate Tetrahymena thermophila, a model eukaryote.</title>
        <authorList>
            <person name="Eisen J.A."/>
            <person name="Coyne R.S."/>
            <person name="Wu M."/>
            <person name="Wu D."/>
            <person name="Thiagarajan M."/>
            <person name="Wortman J.R."/>
            <person name="Badger J.H."/>
            <person name="Ren Q."/>
            <person name="Amedeo P."/>
            <person name="Jones K.M."/>
            <person name="Tallon L.J."/>
            <person name="Delcher A.L."/>
            <person name="Salzberg S.L."/>
            <person name="Silva J.C."/>
            <person name="Haas B.J."/>
            <person name="Majoros W.H."/>
            <person name="Farzad M."/>
            <person name="Carlton J.M."/>
            <person name="Smith R.K. Jr."/>
            <person name="Garg J."/>
            <person name="Pearlman R.E."/>
            <person name="Karrer K.M."/>
            <person name="Sun L."/>
            <person name="Manning G."/>
            <person name="Elde N.C."/>
            <person name="Turkewitz A.P."/>
            <person name="Asai D.J."/>
            <person name="Wilkes D.E."/>
            <person name="Wang Y."/>
            <person name="Cai H."/>
            <person name="Collins K."/>
            <person name="Stewart B.A."/>
            <person name="Lee S.R."/>
            <person name="Wilamowska K."/>
            <person name="Weinberg Z."/>
            <person name="Ruzzo W.L."/>
            <person name="Wloga D."/>
            <person name="Gaertig J."/>
            <person name="Frankel J."/>
            <person name="Tsao C.-C."/>
            <person name="Gorovsky M.A."/>
            <person name="Keeling P.J."/>
            <person name="Waller R.F."/>
            <person name="Patron N.J."/>
            <person name="Cherry J.M."/>
            <person name="Stover N.A."/>
            <person name="Krieger C.J."/>
            <person name="del Toro C."/>
            <person name="Ryder H.F."/>
            <person name="Williamson S.C."/>
            <person name="Barbeau R.A."/>
            <person name="Hamilton E.P."/>
            <person name="Orias E."/>
        </authorList>
    </citation>
    <scope>NUCLEOTIDE SEQUENCE [LARGE SCALE GENOMIC DNA]</scope>
    <source>
        <strain evidence="4">SB210</strain>
    </source>
</reference>
<feature type="region of interest" description="Disordered" evidence="2">
    <location>
        <begin position="708"/>
        <end position="783"/>
    </location>
</feature>
<feature type="region of interest" description="Disordered" evidence="2">
    <location>
        <begin position="229"/>
        <end position="250"/>
    </location>
</feature>
<feature type="compositionally biased region" description="Polar residues" evidence="2">
    <location>
        <begin position="229"/>
        <end position="241"/>
    </location>
</feature>
<evidence type="ECO:0000313" key="4">
    <source>
        <dbReference type="Proteomes" id="UP000009168"/>
    </source>
</evidence>
<evidence type="ECO:0000313" key="3">
    <source>
        <dbReference type="EMBL" id="EAS01846.1"/>
    </source>
</evidence>
<sequence length="851" mass="97463">MSYNPKNLKDKIDRILEQNKRYQQQIPQNFIKGWRQCVSQSTQPKSSVHANQMSNKNNLQINTNNSYCKARSANSWAGDSGNTKLRISTTPNSQSSNNNKENVFRRNEFLSTKNSSVKGNKKKIEYNFNLTNDGITLKNQNLSYYQNYVNKSNLDKNSSLAQNDVSYQNKSPSIDNSKTFLISKQHDNQVNGSKDTYILNDSNSYNNQTCISALQQNINVGNNSNVQINKSLNSSQNGGTQNKNGNLNLTSSSLQSTAAKNQKEILKQNQAFNNSSSFVNTNSPVASGVNKLLQNGSILASNSKIAASPQSEIVNQLIKIIEQDKKYSAKQFQQFQNQQHQNSYEGIRKRESFSLQMKQASQNIDAPTISKRGSNFGLLDSNNNYQNSEEDNNQKVRELKTKYHLRDAILRQEIKRLEQENIMLKSTNKQLDEEVNRYRNIRTMENKYIKKLEQELIEEKQKYQVNFKKIANGECISSNSLVSSSGGGGNASNNNHVSFSNQSNGLSTYQVQLRNEPITQQNAFQVAKYQEKLIQTLSEKVSELMNEKEYLEQILKNLLLKNEMEKQNKYESLSFEISQQKPSYLNTSFSDNSCFAQFKASASNSSYPNIQTNLQQINVNVSQSKIHPQPVLNQNQHLANNQLACHQQISQIKEEYMEESSRAKTSQTSSQQQSQQQAQQINNNNLQQLQQQKENVNILNNILEKNKNLQNVNNTNQQFPNSRNSETPRQNQKRQQSGSKDSSYPPQAPSSLNSIKRYTNRKYQQDSSEKNSNTNSIDGFIFGPPKSAHQCSYEEQLINQQQQNNKVIFLENQENEEFYWDPYHDEIVINEVQLKNLIEDYKRRAQKVDLL</sequence>
<dbReference type="HOGENOM" id="CLU_335422_0_0_1"/>
<feature type="region of interest" description="Disordered" evidence="2">
    <location>
        <begin position="655"/>
        <end position="680"/>
    </location>
</feature>